<dbReference type="RefSeq" id="WP_186911399.1">
    <property type="nucleotide sequence ID" value="NZ_JACOFV010000003.1"/>
</dbReference>
<keyword evidence="6" id="KW-1133">Transmembrane helix</keyword>
<evidence type="ECO:0000256" key="3">
    <source>
        <dbReference type="ARBA" id="ARBA00022475"/>
    </source>
</evidence>
<evidence type="ECO:0000256" key="5">
    <source>
        <dbReference type="ARBA" id="ARBA00022692"/>
    </source>
</evidence>
<dbReference type="AlphaFoldDB" id="A0A923HD11"/>
<keyword evidence="3" id="KW-1003">Cell membrane</keyword>
<gene>
    <name evidence="11" type="ORF">H8K32_05120</name>
</gene>
<dbReference type="InterPro" id="IPR043605">
    <property type="entry name" value="DUF883_C"/>
</dbReference>
<comment type="subcellular location">
    <subcellularLocation>
        <location evidence="1">Cell inner membrane</location>
        <topology evidence="1">Single-pass membrane protein</topology>
    </subcellularLocation>
</comment>
<feature type="coiled-coil region" evidence="8">
    <location>
        <begin position="1"/>
        <end position="61"/>
    </location>
</feature>
<feature type="domain" description="DUF883" evidence="10">
    <location>
        <begin position="73"/>
        <end position="101"/>
    </location>
</feature>
<dbReference type="Pfam" id="PF05957">
    <property type="entry name" value="DUF883"/>
    <property type="match status" value="1"/>
</dbReference>
<evidence type="ECO:0000256" key="2">
    <source>
        <dbReference type="ARBA" id="ARBA00010423"/>
    </source>
</evidence>
<dbReference type="InterPro" id="IPR043604">
    <property type="entry name" value="DUF883_N"/>
</dbReference>
<evidence type="ECO:0000256" key="6">
    <source>
        <dbReference type="ARBA" id="ARBA00022989"/>
    </source>
</evidence>
<evidence type="ECO:0000256" key="7">
    <source>
        <dbReference type="ARBA" id="ARBA00023136"/>
    </source>
</evidence>
<evidence type="ECO:0000256" key="8">
    <source>
        <dbReference type="SAM" id="Coils"/>
    </source>
</evidence>
<evidence type="ECO:0000259" key="9">
    <source>
        <dbReference type="Pfam" id="PF05957"/>
    </source>
</evidence>
<dbReference type="GO" id="GO:0005886">
    <property type="term" value="C:plasma membrane"/>
    <property type="evidence" value="ECO:0007669"/>
    <property type="project" value="UniProtKB-SubCell"/>
</dbReference>
<dbReference type="EMBL" id="JACOFV010000003">
    <property type="protein sequence ID" value="MBC3861474.1"/>
    <property type="molecule type" value="Genomic_DNA"/>
</dbReference>
<evidence type="ECO:0000256" key="1">
    <source>
        <dbReference type="ARBA" id="ARBA00004377"/>
    </source>
</evidence>
<dbReference type="GO" id="GO:0043022">
    <property type="term" value="F:ribosome binding"/>
    <property type="evidence" value="ECO:0007669"/>
    <property type="project" value="InterPro"/>
</dbReference>
<evidence type="ECO:0000259" key="10">
    <source>
        <dbReference type="Pfam" id="PF19029"/>
    </source>
</evidence>
<dbReference type="InterPro" id="IPR010279">
    <property type="entry name" value="YqjD/ElaB"/>
</dbReference>
<protein>
    <submittedName>
        <fullName evidence="11">DUF883 domain-containing protein</fullName>
    </submittedName>
</protein>
<comment type="caution">
    <text evidence="11">The sequence shown here is derived from an EMBL/GenBank/DDBJ whole genome shotgun (WGS) entry which is preliminary data.</text>
</comment>
<dbReference type="PANTHER" id="PTHR35893">
    <property type="entry name" value="INNER MEMBRANE PROTEIN-RELATED"/>
    <property type="match status" value="1"/>
</dbReference>
<keyword evidence="8" id="KW-0175">Coiled coil</keyword>
<dbReference type="Pfam" id="PF19029">
    <property type="entry name" value="DUF883_C"/>
    <property type="match status" value="1"/>
</dbReference>
<dbReference type="PANTHER" id="PTHR35893:SF3">
    <property type="entry name" value="INNER MEMBRANE PROTEIN"/>
    <property type="match status" value="1"/>
</dbReference>
<sequence>MSSVEQQKDKLMDDLHQVIRDAEDMLKNTEQQSGEGFKAAKARFEHTLRNAKAELARVEELVVTRTKDAARATDVYVKENPWQSAGIAAGVGLLVGLLIGRNK</sequence>
<keyword evidence="4" id="KW-0997">Cell inner membrane</keyword>
<evidence type="ECO:0000313" key="11">
    <source>
        <dbReference type="EMBL" id="MBC3861474.1"/>
    </source>
</evidence>
<keyword evidence="12" id="KW-1185">Reference proteome</keyword>
<feature type="domain" description="DUF883" evidence="9">
    <location>
        <begin position="9"/>
        <end position="59"/>
    </location>
</feature>
<accession>A0A923HD11</accession>
<keyword evidence="7" id="KW-0472">Membrane</keyword>
<keyword evidence="5" id="KW-0812">Transmembrane</keyword>
<name>A0A923HD11_9BURK</name>
<dbReference type="Proteomes" id="UP000634011">
    <property type="component" value="Unassembled WGS sequence"/>
</dbReference>
<evidence type="ECO:0000313" key="12">
    <source>
        <dbReference type="Proteomes" id="UP000634011"/>
    </source>
</evidence>
<evidence type="ECO:0000256" key="4">
    <source>
        <dbReference type="ARBA" id="ARBA00022519"/>
    </source>
</evidence>
<comment type="similarity">
    <text evidence="2">Belongs to the ElaB/YgaM/YqjD family.</text>
</comment>
<proteinExistence type="inferred from homology"/>
<organism evidence="11 12">
    <name type="scientific">Undibacterium jejuense</name>
    <dbReference type="NCBI Taxonomy" id="1344949"/>
    <lineage>
        <taxon>Bacteria</taxon>
        <taxon>Pseudomonadati</taxon>
        <taxon>Pseudomonadota</taxon>
        <taxon>Betaproteobacteria</taxon>
        <taxon>Burkholderiales</taxon>
        <taxon>Oxalobacteraceae</taxon>
        <taxon>Undibacterium</taxon>
    </lineage>
</organism>
<reference evidence="11" key="1">
    <citation type="submission" date="2020-08" db="EMBL/GenBank/DDBJ databases">
        <title>Novel species isolated from subtropical streams in China.</title>
        <authorList>
            <person name="Lu H."/>
        </authorList>
    </citation>
    <scope>NUCLEOTIDE SEQUENCE</scope>
    <source>
        <strain evidence="11">KACC 12607</strain>
    </source>
</reference>